<comment type="caution">
    <text evidence="3">The sequence shown here is derived from an EMBL/GenBank/DDBJ whole genome shotgun (WGS) entry which is preliminary data.</text>
</comment>
<evidence type="ECO:0000259" key="2">
    <source>
        <dbReference type="Pfam" id="PF14432"/>
    </source>
</evidence>
<accession>A0AAW0MGV6</accession>
<protein>
    <submittedName>
        <fullName evidence="3">Pentatricopeptide repeat-containing protein</fullName>
    </submittedName>
</protein>
<proteinExistence type="inferred from homology"/>
<gene>
    <name evidence="3" type="primary">LOI1_2</name>
    <name evidence="3" type="ORF">CFP56_024215</name>
</gene>
<dbReference type="Pfam" id="PF14432">
    <property type="entry name" value="DYW_deaminase"/>
    <property type="match status" value="1"/>
</dbReference>
<dbReference type="InterPro" id="IPR032867">
    <property type="entry name" value="DYW_dom"/>
</dbReference>
<name>A0AAW0MGV6_QUESU</name>
<reference evidence="3" key="2">
    <citation type="journal article" date="2018" name="Sci. Data">
        <title>The draft genome sequence of cork oak.</title>
        <authorList>
            <person name="Ramos A.M."/>
            <person name="Usie A."/>
            <person name="Barbosa P."/>
            <person name="Barros P.M."/>
            <person name="Capote T."/>
            <person name="Chaves I."/>
            <person name="Simoes F."/>
            <person name="Abreu I."/>
            <person name="Carrasquinho I."/>
            <person name="Faro C."/>
            <person name="Guimaraes J.B."/>
            <person name="Mendonca D."/>
            <person name="Nobrega F."/>
            <person name="Rodrigues L."/>
            <person name="Saibo N.J.M."/>
            <person name="Varela M.C."/>
            <person name="Egas C."/>
            <person name="Matos J."/>
            <person name="Miguel C.M."/>
            <person name="Oliveira M.M."/>
            <person name="Ricardo C.P."/>
            <person name="Goncalves S."/>
        </authorList>
    </citation>
    <scope>NUCLEOTIDE SEQUENCE [LARGE SCALE GENOMIC DNA]</scope>
    <source>
        <strain evidence="3">HL8</strain>
    </source>
</reference>
<sequence>MAASVATGVSLNHISRESSDIRRLANFYKEVWEEATLVRKEMKDVGIKKDAGCSWIPVKNAVHVFQAKDTSHERNSEIQAMLAKLRRDMNEAGYVPDTNFALYDLQEEEKISEVWYHSEKIALAYGLIAIPPGVPIRITKNLRICGDCHSAIKFISGIVGREIIVRDNNRFHQFRDGQCSCGDYW</sequence>
<dbReference type="GO" id="GO:0008270">
    <property type="term" value="F:zinc ion binding"/>
    <property type="evidence" value="ECO:0007669"/>
    <property type="project" value="InterPro"/>
</dbReference>
<feature type="domain" description="DYW" evidence="2">
    <location>
        <begin position="93"/>
        <end position="185"/>
    </location>
</feature>
<comment type="similarity">
    <text evidence="1">Belongs to the PPR family. PCMP-H subfamily.</text>
</comment>
<dbReference type="EMBL" id="PKMF04000003">
    <property type="protein sequence ID" value="KAK7861186.1"/>
    <property type="molecule type" value="Genomic_DNA"/>
</dbReference>
<reference evidence="3" key="3">
    <citation type="submission" date="2023-07" db="EMBL/GenBank/DDBJ databases">
        <title>An improved reference 1 genome and first organelle genomes of Quercus suber.</title>
        <authorList>
            <consortium name="Genosuber Consortium"/>
            <person name="Usie A."/>
            <person name="Serra O."/>
            <person name="Barros P."/>
        </authorList>
    </citation>
    <scope>NUCLEOTIDE SEQUENCE</scope>
    <source>
        <strain evidence="3">HL8</strain>
        <tissue evidence="3">Leaves</tissue>
    </source>
</reference>
<evidence type="ECO:0000313" key="3">
    <source>
        <dbReference type="EMBL" id="KAK7861186.1"/>
    </source>
</evidence>
<dbReference type="AlphaFoldDB" id="A0AAW0MGV6"/>
<organism evidence="3">
    <name type="scientific">Quercus suber</name>
    <name type="common">Cork oak</name>
    <dbReference type="NCBI Taxonomy" id="58331"/>
    <lineage>
        <taxon>Eukaryota</taxon>
        <taxon>Viridiplantae</taxon>
        <taxon>Streptophyta</taxon>
        <taxon>Embryophyta</taxon>
        <taxon>Tracheophyta</taxon>
        <taxon>Spermatophyta</taxon>
        <taxon>Magnoliopsida</taxon>
        <taxon>eudicotyledons</taxon>
        <taxon>Gunneridae</taxon>
        <taxon>Pentapetalae</taxon>
        <taxon>rosids</taxon>
        <taxon>fabids</taxon>
        <taxon>Fagales</taxon>
        <taxon>Fagaceae</taxon>
        <taxon>Quercus</taxon>
    </lineage>
</organism>
<evidence type="ECO:0000256" key="1">
    <source>
        <dbReference type="ARBA" id="ARBA00006643"/>
    </source>
</evidence>
<dbReference type="Pfam" id="PF20431">
    <property type="entry name" value="E_motif"/>
    <property type="match status" value="1"/>
</dbReference>
<dbReference type="InterPro" id="IPR046848">
    <property type="entry name" value="E_motif"/>
</dbReference>
<reference evidence="3" key="1">
    <citation type="submission" date="2017-12" db="EMBL/GenBank/DDBJ databases">
        <authorList>
            <person name="Barbosa P."/>
            <person name="Usie A."/>
            <person name="Ramos A.M."/>
        </authorList>
    </citation>
    <scope>NUCLEOTIDE SEQUENCE</scope>
    <source>
        <strain evidence="3">HL8</strain>
        <tissue evidence="3">Leaves</tissue>
    </source>
</reference>